<dbReference type="InterPro" id="IPR017880">
    <property type="entry name" value="KilA_N"/>
</dbReference>
<feature type="domain" description="KilA-N" evidence="1">
    <location>
        <begin position="4"/>
        <end position="109"/>
    </location>
</feature>
<name>A0ABU8TFP5_9HYPH</name>
<dbReference type="InterPro" id="IPR018004">
    <property type="entry name" value="KilA/APSES_HTH"/>
</dbReference>
<dbReference type="Pfam" id="PF26567">
    <property type="entry name" value="BstA_C"/>
    <property type="match status" value="1"/>
</dbReference>
<dbReference type="Gene3D" id="3.10.260.10">
    <property type="entry name" value="Transcription regulator HTH, APSES-type DNA-binding domain"/>
    <property type="match status" value="1"/>
</dbReference>
<dbReference type="EMBL" id="JBAKIA010000001">
    <property type="protein sequence ID" value="MEJ8472971.1"/>
    <property type="molecule type" value="Genomic_DNA"/>
</dbReference>
<gene>
    <name evidence="2" type="ORF">V6575_02630</name>
</gene>
<evidence type="ECO:0000313" key="3">
    <source>
        <dbReference type="Proteomes" id="UP001385499"/>
    </source>
</evidence>
<evidence type="ECO:0000259" key="1">
    <source>
        <dbReference type="PROSITE" id="PS51301"/>
    </source>
</evidence>
<dbReference type="InterPro" id="IPR058744">
    <property type="entry name" value="BstA-like_C"/>
</dbReference>
<dbReference type="InterPro" id="IPR036887">
    <property type="entry name" value="HTH_APSES_sf"/>
</dbReference>
<dbReference type="RefSeq" id="WP_340272472.1">
    <property type="nucleotide sequence ID" value="NZ_JBAKIA010000001.1"/>
</dbReference>
<organism evidence="2 3">
    <name type="scientific">Roseibium algae</name>
    <dbReference type="NCBI Taxonomy" id="3123038"/>
    <lineage>
        <taxon>Bacteria</taxon>
        <taxon>Pseudomonadati</taxon>
        <taxon>Pseudomonadota</taxon>
        <taxon>Alphaproteobacteria</taxon>
        <taxon>Hyphomicrobiales</taxon>
        <taxon>Stappiaceae</taxon>
        <taxon>Roseibium</taxon>
    </lineage>
</organism>
<comment type="caution">
    <text evidence="2">The sequence shown here is derived from an EMBL/GenBank/DDBJ whole genome shotgun (WGS) entry which is preliminary data.</text>
</comment>
<proteinExistence type="predicted"/>
<sequence length="254" mass="29244">MQQHFELIPHEAQGEIIYQRPKDGYINATAMCQAAGKLWADYRRLKSTEPFLIELETDMGIPISELVQSLKGGDPRVQGTWVHPQVAIHLAQWLSPEFAVKVSKWVFDWMSGRGAPVRSEIPYHLRRYVANQPNVPVGHFSILTELTQALIAPMEIMGYSLPEHMMPDISHGRMFCKWLRDEHGIDTNSLPTYTHAFEDGRRVSAKAYPEILLHHWRRHFREEWLPNRAVKYFTGRDNLALEFLPKLLPAPAAA</sequence>
<reference evidence="2 3" key="1">
    <citation type="submission" date="2024-02" db="EMBL/GenBank/DDBJ databases">
        <title>Roseibium algae sp. nov., isolated from marine alga (Grateloupia sp.), showing potential in myo-inositol conversion.</title>
        <authorList>
            <person name="Wang Y."/>
        </authorList>
    </citation>
    <scope>NUCLEOTIDE SEQUENCE [LARGE SCALE GENOMIC DNA]</scope>
    <source>
        <strain evidence="2 3">H3510</strain>
    </source>
</reference>
<dbReference type="SMART" id="SM01252">
    <property type="entry name" value="KilA-N"/>
    <property type="match status" value="1"/>
</dbReference>
<evidence type="ECO:0000313" key="2">
    <source>
        <dbReference type="EMBL" id="MEJ8472971.1"/>
    </source>
</evidence>
<dbReference type="SUPFAM" id="SSF54616">
    <property type="entry name" value="DNA-binding domain of Mlu1-box binding protein MBP1"/>
    <property type="match status" value="1"/>
</dbReference>
<protein>
    <submittedName>
        <fullName evidence="2">KilA-N domain-containing protein</fullName>
    </submittedName>
</protein>
<dbReference type="PROSITE" id="PS51301">
    <property type="entry name" value="KILA_N"/>
    <property type="match status" value="1"/>
</dbReference>
<keyword evidence="3" id="KW-1185">Reference proteome</keyword>
<dbReference type="Pfam" id="PF04383">
    <property type="entry name" value="KilA-N"/>
    <property type="match status" value="1"/>
</dbReference>
<dbReference type="Proteomes" id="UP001385499">
    <property type="component" value="Unassembled WGS sequence"/>
</dbReference>
<accession>A0ABU8TFP5</accession>